<evidence type="ECO:0000256" key="1">
    <source>
        <dbReference type="SAM" id="SignalP"/>
    </source>
</evidence>
<evidence type="ECO:0008006" key="4">
    <source>
        <dbReference type="Google" id="ProtNLM"/>
    </source>
</evidence>
<sequence length="210" mass="22316">MRKAILATGLSLTMLGALPAPAASAAPAGPDQFKVQVVKAGGSGCPAGSTTVDIAGDNRFSVIYDKFFAWTGPGSTPPDQKKFCQVVIDVDVPPGFTYTIVDITHRGSADVVKGAYAYQRAAYYWTGESQTGYAESNIWGPFNGAWSFSDVLKTVKLDPHPCGSAANLNAKLDLGVKATTKEAKKQESSISHDTTDGKFTTVFQIKWQPC</sequence>
<organism evidence="2 3">
    <name type="scientific">Catenuloplanes indicus</name>
    <dbReference type="NCBI Taxonomy" id="137267"/>
    <lineage>
        <taxon>Bacteria</taxon>
        <taxon>Bacillati</taxon>
        <taxon>Actinomycetota</taxon>
        <taxon>Actinomycetes</taxon>
        <taxon>Micromonosporales</taxon>
        <taxon>Micromonosporaceae</taxon>
        <taxon>Catenuloplanes</taxon>
    </lineage>
</organism>
<evidence type="ECO:0000313" key="3">
    <source>
        <dbReference type="Proteomes" id="UP001240236"/>
    </source>
</evidence>
<proteinExistence type="predicted"/>
<feature type="chain" id="PRO_5042150613" description="DUF4360 domain-containing protein" evidence="1">
    <location>
        <begin position="26"/>
        <end position="210"/>
    </location>
</feature>
<comment type="caution">
    <text evidence="2">The sequence shown here is derived from an EMBL/GenBank/DDBJ whole genome shotgun (WGS) entry which is preliminary data.</text>
</comment>
<reference evidence="2 3" key="1">
    <citation type="submission" date="2023-07" db="EMBL/GenBank/DDBJ databases">
        <title>Sequencing the genomes of 1000 actinobacteria strains.</title>
        <authorList>
            <person name="Klenk H.-P."/>
        </authorList>
    </citation>
    <scope>NUCLEOTIDE SEQUENCE [LARGE SCALE GENOMIC DNA]</scope>
    <source>
        <strain evidence="2 3">DSM 44709</strain>
    </source>
</reference>
<dbReference type="PANTHER" id="PTHR38847:SF1">
    <property type="entry name" value="PSEUDOURIDINE SYNTHASE RSUA_RLUA-LIKE DOMAIN-CONTAINING PROTEIN"/>
    <property type="match status" value="1"/>
</dbReference>
<accession>A0AAE4AZY8</accession>
<dbReference type="InterPro" id="IPR025649">
    <property type="entry name" value="DUF4360"/>
</dbReference>
<dbReference type="AlphaFoldDB" id="A0AAE4AZY8"/>
<dbReference type="Proteomes" id="UP001240236">
    <property type="component" value="Unassembled WGS sequence"/>
</dbReference>
<dbReference type="Pfam" id="PF14273">
    <property type="entry name" value="DUF4360"/>
    <property type="match status" value="1"/>
</dbReference>
<keyword evidence="3" id="KW-1185">Reference proteome</keyword>
<gene>
    <name evidence="2" type="ORF">J2S42_005641</name>
</gene>
<dbReference type="EMBL" id="JAUSUZ010000001">
    <property type="protein sequence ID" value="MDQ0368972.1"/>
    <property type="molecule type" value="Genomic_DNA"/>
</dbReference>
<dbReference type="PANTHER" id="PTHR38847">
    <property type="match status" value="1"/>
</dbReference>
<feature type="signal peptide" evidence="1">
    <location>
        <begin position="1"/>
        <end position="25"/>
    </location>
</feature>
<evidence type="ECO:0000313" key="2">
    <source>
        <dbReference type="EMBL" id="MDQ0368972.1"/>
    </source>
</evidence>
<protein>
    <recommendedName>
        <fullName evidence="4">DUF4360 domain-containing protein</fullName>
    </recommendedName>
</protein>
<name>A0AAE4AZY8_9ACTN</name>
<dbReference type="RefSeq" id="WP_307243884.1">
    <property type="nucleotide sequence ID" value="NZ_JAUSUZ010000001.1"/>
</dbReference>
<keyword evidence="1" id="KW-0732">Signal</keyword>